<dbReference type="GO" id="GO:0048786">
    <property type="term" value="C:presynaptic active zone"/>
    <property type="evidence" value="ECO:0007669"/>
    <property type="project" value="UniProtKB-SubCell"/>
</dbReference>
<proteinExistence type="predicted"/>
<feature type="compositionally biased region" description="Polar residues" evidence="8">
    <location>
        <begin position="705"/>
        <end position="717"/>
    </location>
</feature>
<feature type="region of interest" description="Disordered" evidence="8">
    <location>
        <begin position="449"/>
        <end position="469"/>
    </location>
</feature>
<keyword evidence="11" id="KW-1185">Reference proteome</keyword>
<dbReference type="AlphaFoldDB" id="A0A8C4PWL4"/>
<dbReference type="Proteomes" id="UP000694388">
    <property type="component" value="Unplaced"/>
</dbReference>
<evidence type="ECO:0000256" key="2">
    <source>
        <dbReference type="ARBA" id="ARBA00022737"/>
    </source>
</evidence>
<evidence type="ECO:0000256" key="6">
    <source>
        <dbReference type="ARBA" id="ARBA00023273"/>
    </source>
</evidence>
<feature type="region of interest" description="Disordered" evidence="8">
    <location>
        <begin position="533"/>
        <end position="625"/>
    </location>
</feature>
<feature type="compositionally biased region" description="Polar residues" evidence="8">
    <location>
        <begin position="762"/>
        <end position="773"/>
    </location>
</feature>
<keyword evidence="4" id="KW-0862">Zinc</keyword>
<feature type="region of interest" description="Disordered" evidence="8">
    <location>
        <begin position="1"/>
        <end position="209"/>
    </location>
</feature>
<feature type="compositionally biased region" description="Polar residues" evidence="8">
    <location>
        <begin position="302"/>
        <end position="315"/>
    </location>
</feature>
<feature type="compositionally biased region" description="Low complexity" evidence="8">
    <location>
        <begin position="327"/>
        <end position="344"/>
    </location>
</feature>
<keyword evidence="6" id="KW-0966">Cell projection</keyword>
<feature type="compositionally biased region" description="Polar residues" evidence="8">
    <location>
        <begin position="155"/>
        <end position="196"/>
    </location>
</feature>
<feature type="region of interest" description="Disordered" evidence="8">
    <location>
        <begin position="693"/>
        <end position="795"/>
    </location>
</feature>
<evidence type="ECO:0000313" key="11">
    <source>
        <dbReference type="Proteomes" id="UP000694388"/>
    </source>
</evidence>
<dbReference type="InterPro" id="IPR052098">
    <property type="entry name" value="Presynaptic_Scaffold_Bsn/Pclo"/>
</dbReference>
<dbReference type="InterPro" id="IPR008899">
    <property type="entry name" value="Znf_piccolo"/>
</dbReference>
<feature type="compositionally biased region" description="Polar residues" evidence="8">
    <location>
        <begin position="86"/>
        <end position="96"/>
    </location>
</feature>
<feature type="domain" description="Zinc finger piccolo-type" evidence="9">
    <location>
        <begin position="243"/>
        <end position="299"/>
    </location>
</feature>
<keyword evidence="5" id="KW-0770">Synapse</keyword>
<feature type="compositionally biased region" description="Basic and acidic residues" evidence="8">
    <location>
        <begin position="97"/>
        <end position="112"/>
    </location>
</feature>
<feature type="region of interest" description="Disordered" evidence="8">
    <location>
        <begin position="302"/>
        <end position="400"/>
    </location>
</feature>
<feature type="compositionally biased region" description="Polar residues" evidence="8">
    <location>
        <begin position="728"/>
        <end position="742"/>
    </location>
</feature>
<feature type="compositionally biased region" description="Basic and acidic residues" evidence="8">
    <location>
        <begin position="598"/>
        <end position="624"/>
    </location>
</feature>
<dbReference type="SUPFAM" id="SSF57903">
    <property type="entry name" value="FYVE/PHD zinc finger"/>
    <property type="match status" value="2"/>
</dbReference>
<dbReference type="GO" id="GO:0043226">
    <property type="term" value="C:organelle"/>
    <property type="evidence" value="ECO:0007669"/>
    <property type="project" value="UniProtKB-ARBA"/>
</dbReference>
<evidence type="ECO:0000256" key="1">
    <source>
        <dbReference type="ARBA" id="ARBA00022723"/>
    </source>
</evidence>
<reference evidence="10" key="1">
    <citation type="submission" date="2025-08" db="UniProtKB">
        <authorList>
            <consortium name="Ensembl"/>
        </authorList>
    </citation>
    <scope>IDENTIFICATION</scope>
</reference>
<keyword evidence="2" id="KW-0677">Repeat</keyword>
<comment type="subcellular location">
    <subcellularLocation>
        <location evidence="7">Presynaptic active zone</location>
    </subcellularLocation>
</comment>
<keyword evidence="1" id="KW-0479">Metal-binding</keyword>
<sequence length="795" mass="85202">MGNDVSGEGEANLPPQTPGQGPSVSPNAGAASRPRSETGPARTAANVRGSTEGSRTRTRDTVGHVDNAKKVTSGPSSQAGLHGPSTGAQHLDTTSIRQHEVERLLQDGKTSEHVAPSAARGGKAFSTIRKPDPLGSDNGFVGPQQDKRHSKTNGDRNAQNVPQGNSRSTLRLGQSNIQTERQKPRTSVTKNNSCTGTGARPRDSSMNDGCRAKETAVHFDSSASSTRAGTQSMPSVPKMSAAVCALCKITKMSSDASGKINYSQCTHCHLDVCNQCGFNPSPHLPQVKDWLCLNCQIQHTPIPSKVPTDTPQTKITPKENEHPTEMAHSVQAAAVAQKSSPQAPTSVPQSTMPSSLKRTPLKKPPAVEAQSTSQGVRREDVKEPKRENNMMLEGKPQNLQNGPRVVVKDVESGSRQPAKLQIGTSPTNSGQANVIKVTDHKMNHVGKRTDDMQQHGVRSTEVHEMKPRVKVSESKIARLPVEGKCQAIPCAKDTRPTQPGSLTKGSEESVAGKLFGFGASLFNQATNIISVASQPNSQPSSQNSSPRKQPGTSASAEIPKVSFDKSSPKKQNFQQEDKKKMQEEWHKGRDLPSSQTGTDDKTLARRTSKPRETGSHQGGTEHVKGNGTAVQPMACALCNCKLNVNVSKPNNNTCTYCHVVVCNQCGFNPLPHIPENKEWLCLTCQAKKVQAPQAGDMKPPVSHSKFASSQQARSSPVRQAKQVAPVSNARSTSTHPTKQLPENLSRHEEPKQSRLSHPNVMIGQQPQTASVRSSPGGFLDGSSHLRTSTTYMDGG</sequence>
<dbReference type="Ensembl" id="ENSEBUT00000001312.1">
    <property type="protein sequence ID" value="ENSEBUP00000000998.1"/>
    <property type="gene ID" value="ENSEBUG00000000973.1"/>
</dbReference>
<evidence type="ECO:0000313" key="10">
    <source>
        <dbReference type="Ensembl" id="ENSEBUP00000000998.1"/>
    </source>
</evidence>
<organism evidence="10 11">
    <name type="scientific">Eptatretus burgeri</name>
    <name type="common">Inshore hagfish</name>
    <dbReference type="NCBI Taxonomy" id="7764"/>
    <lineage>
        <taxon>Eukaryota</taxon>
        <taxon>Metazoa</taxon>
        <taxon>Chordata</taxon>
        <taxon>Craniata</taxon>
        <taxon>Vertebrata</taxon>
        <taxon>Cyclostomata</taxon>
        <taxon>Myxini</taxon>
        <taxon>Myxiniformes</taxon>
        <taxon>Myxinidae</taxon>
        <taxon>Eptatretinae</taxon>
        <taxon>Eptatretus</taxon>
    </lineage>
</organism>
<accession>A0A8C4PWL4</accession>
<evidence type="ECO:0000256" key="4">
    <source>
        <dbReference type="ARBA" id="ARBA00022833"/>
    </source>
</evidence>
<protein>
    <recommendedName>
        <fullName evidence="9">Zinc finger piccolo-type domain-containing protein</fullName>
    </recommendedName>
</protein>
<evidence type="ECO:0000256" key="5">
    <source>
        <dbReference type="ARBA" id="ARBA00023018"/>
    </source>
</evidence>
<dbReference type="PANTHER" id="PTHR14113:SF13">
    <property type="match status" value="1"/>
</dbReference>
<dbReference type="InterPro" id="IPR013083">
    <property type="entry name" value="Znf_RING/FYVE/PHD"/>
</dbReference>
<name>A0A8C4PWL4_EPTBU</name>
<reference evidence="10" key="2">
    <citation type="submission" date="2025-09" db="UniProtKB">
        <authorList>
            <consortium name="Ensembl"/>
        </authorList>
    </citation>
    <scope>IDENTIFICATION</scope>
</reference>
<dbReference type="Pfam" id="PF05715">
    <property type="entry name" value="zf-piccolo"/>
    <property type="match status" value="2"/>
</dbReference>
<dbReference type="GeneTree" id="ENSGT00620000087961"/>
<dbReference type="Gene3D" id="3.30.40.10">
    <property type="entry name" value="Zinc/RING finger domain, C3HC4 (zinc finger)"/>
    <property type="match status" value="2"/>
</dbReference>
<dbReference type="PANTHER" id="PTHR14113">
    <property type="entry name" value="PICCOLO/BASSOON"/>
    <property type="match status" value="1"/>
</dbReference>
<feature type="compositionally biased region" description="Polar residues" evidence="8">
    <location>
        <begin position="784"/>
        <end position="795"/>
    </location>
</feature>
<evidence type="ECO:0000256" key="8">
    <source>
        <dbReference type="SAM" id="MobiDB-lite"/>
    </source>
</evidence>
<keyword evidence="3" id="KW-0863">Zinc-finger</keyword>
<feature type="compositionally biased region" description="Basic and acidic residues" evidence="8">
    <location>
        <begin position="575"/>
        <end position="590"/>
    </location>
</feature>
<feature type="compositionally biased region" description="Basic and acidic residues" evidence="8">
    <location>
        <begin position="200"/>
        <end position="209"/>
    </location>
</feature>
<feature type="compositionally biased region" description="Low complexity" evidence="8">
    <location>
        <begin position="533"/>
        <end position="546"/>
    </location>
</feature>
<feature type="domain" description="Zinc finger piccolo-type" evidence="9">
    <location>
        <begin position="634"/>
        <end position="688"/>
    </location>
</feature>
<feature type="compositionally biased region" description="Basic and acidic residues" evidence="8">
    <location>
        <begin position="54"/>
        <end position="69"/>
    </location>
</feature>
<feature type="compositionally biased region" description="Polar residues" evidence="8">
    <location>
        <begin position="345"/>
        <end position="357"/>
    </location>
</feature>
<feature type="compositionally biased region" description="Basic and acidic residues" evidence="8">
    <location>
        <begin position="376"/>
        <end position="388"/>
    </location>
</feature>
<evidence type="ECO:0000256" key="7">
    <source>
        <dbReference type="ARBA" id="ARBA00034101"/>
    </source>
</evidence>
<evidence type="ECO:0000256" key="3">
    <source>
        <dbReference type="ARBA" id="ARBA00022771"/>
    </source>
</evidence>
<evidence type="ECO:0000259" key="9">
    <source>
        <dbReference type="Pfam" id="PF05715"/>
    </source>
</evidence>
<dbReference type="InterPro" id="IPR011011">
    <property type="entry name" value="Znf_FYVE_PHD"/>
</dbReference>
<dbReference type="GO" id="GO:0008270">
    <property type="term" value="F:zinc ion binding"/>
    <property type="evidence" value="ECO:0007669"/>
    <property type="project" value="UniProtKB-KW"/>
</dbReference>
<feature type="compositionally biased region" description="Basic and acidic residues" evidence="8">
    <location>
        <begin position="316"/>
        <end position="325"/>
    </location>
</feature>